<organism evidence="1 2">
    <name type="scientific">Diploscapter pachys</name>
    <dbReference type="NCBI Taxonomy" id="2018661"/>
    <lineage>
        <taxon>Eukaryota</taxon>
        <taxon>Metazoa</taxon>
        <taxon>Ecdysozoa</taxon>
        <taxon>Nematoda</taxon>
        <taxon>Chromadorea</taxon>
        <taxon>Rhabditida</taxon>
        <taxon>Rhabditina</taxon>
        <taxon>Rhabditomorpha</taxon>
        <taxon>Rhabditoidea</taxon>
        <taxon>Rhabditidae</taxon>
        <taxon>Diploscapter</taxon>
    </lineage>
</organism>
<name>A0A2A2KJI0_9BILA</name>
<evidence type="ECO:0000313" key="2">
    <source>
        <dbReference type="Proteomes" id="UP000218231"/>
    </source>
</evidence>
<gene>
    <name evidence="1" type="ORF">WR25_00476</name>
</gene>
<proteinExistence type="predicted"/>
<keyword evidence="2" id="KW-1185">Reference proteome</keyword>
<dbReference type="EMBL" id="LIAE01008445">
    <property type="protein sequence ID" value="PAV73989.1"/>
    <property type="molecule type" value="Genomic_DNA"/>
</dbReference>
<reference evidence="1 2" key="1">
    <citation type="journal article" date="2017" name="Curr. Biol.">
        <title>Genome architecture and evolution of a unichromosomal asexual nematode.</title>
        <authorList>
            <person name="Fradin H."/>
            <person name="Zegar C."/>
            <person name="Gutwein M."/>
            <person name="Lucas J."/>
            <person name="Kovtun M."/>
            <person name="Corcoran D."/>
            <person name="Baugh L.R."/>
            <person name="Kiontke K."/>
            <person name="Gunsalus K."/>
            <person name="Fitch D.H."/>
            <person name="Piano F."/>
        </authorList>
    </citation>
    <scope>NUCLEOTIDE SEQUENCE [LARGE SCALE GENOMIC DNA]</scope>
    <source>
        <strain evidence="1">PF1309</strain>
    </source>
</reference>
<comment type="caution">
    <text evidence="1">The sequence shown here is derived from an EMBL/GenBank/DDBJ whole genome shotgun (WGS) entry which is preliminary data.</text>
</comment>
<sequence>MSTPALALFEPIITDTSNATTCSFTYSCDPQYDAFMTIAEDPVSHEPICRIFAIGIPPSPSEYKMLCNTTSNKFIVSGSTYAYPAIACLHYPDASVPDNCQ</sequence>
<accession>A0A2A2KJI0</accession>
<dbReference type="AlphaFoldDB" id="A0A2A2KJI0"/>
<evidence type="ECO:0000313" key="1">
    <source>
        <dbReference type="EMBL" id="PAV73989.1"/>
    </source>
</evidence>
<protein>
    <submittedName>
        <fullName evidence="1">Uncharacterized protein</fullName>
    </submittedName>
</protein>
<dbReference type="Proteomes" id="UP000218231">
    <property type="component" value="Unassembled WGS sequence"/>
</dbReference>